<keyword evidence="3" id="KW-1185">Reference proteome</keyword>
<evidence type="ECO:0000313" key="2">
    <source>
        <dbReference type="EMBL" id="GBP95790.1"/>
    </source>
</evidence>
<dbReference type="Proteomes" id="UP000299102">
    <property type="component" value="Unassembled WGS sequence"/>
</dbReference>
<organism evidence="2 3">
    <name type="scientific">Eumeta variegata</name>
    <name type="common">Bagworm moth</name>
    <name type="synonym">Eumeta japonica</name>
    <dbReference type="NCBI Taxonomy" id="151549"/>
    <lineage>
        <taxon>Eukaryota</taxon>
        <taxon>Metazoa</taxon>
        <taxon>Ecdysozoa</taxon>
        <taxon>Arthropoda</taxon>
        <taxon>Hexapoda</taxon>
        <taxon>Insecta</taxon>
        <taxon>Pterygota</taxon>
        <taxon>Neoptera</taxon>
        <taxon>Endopterygota</taxon>
        <taxon>Lepidoptera</taxon>
        <taxon>Glossata</taxon>
        <taxon>Ditrysia</taxon>
        <taxon>Tineoidea</taxon>
        <taxon>Psychidae</taxon>
        <taxon>Oiketicinae</taxon>
        <taxon>Eumeta</taxon>
    </lineage>
</organism>
<evidence type="ECO:0000313" key="3">
    <source>
        <dbReference type="Proteomes" id="UP000299102"/>
    </source>
</evidence>
<dbReference type="EMBL" id="BGZK01002682">
    <property type="protein sequence ID" value="GBP95790.1"/>
    <property type="molecule type" value="Genomic_DNA"/>
</dbReference>
<protein>
    <submittedName>
        <fullName evidence="2">Uncharacterized protein</fullName>
    </submittedName>
</protein>
<reference evidence="2 3" key="1">
    <citation type="journal article" date="2019" name="Commun. Biol.">
        <title>The bagworm genome reveals a unique fibroin gene that provides high tensile strength.</title>
        <authorList>
            <person name="Kono N."/>
            <person name="Nakamura H."/>
            <person name="Ohtoshi R."/>
            <person name="Tomita M."/>
            <person name="Numata K."/>
            <person name="Arakawa K."/>
        </authorList>
    </citation>
    <scope>NUCLEOTIDE SEQUENCE [LARGE SCALE GENOMIC DNA]</scope>
</reference>
<gene>
    <name evidence="2" type="ORF">EVAR_69468_1</name>
</gene>
<feature type="region of interest" description="Disordered" evidence="1">
    <location>
        <begin position="157"/>
        <end position="195"/>
    </location>
</feature>
<proteinExistence type="predicted"/>
<dbReference type="AlphaFoldDB" id="A0A4C2A6H9"/>
<accession>A0A4C2A6H9</accession>
<name>A0A4C2A6H9_EUMVA</name>
<evidence type="ECO:0000256" key="1">
    <source>
        <dbReference type="SAM" id="MobiDB-lite"/>
    </source>
</evidence>
<sequence length="195" mass="21969">MFYAEYSLEANVPQPRTKSVLDEFTPVPYKVEVPISLYHCSCRGAIRQRGPVAPADSHSQLRPEGENALLHSVTQRALSIYTDVSSNIKCPTQGPQRPPTCLTTRPRGQCVQTRSSYDEALKRNKRICEPPERRWPAPPMDTRNSRRVTVAYLLDRNRISGRGVGRSEKCPGRTRQRRGHTGDRQPSKETALSGN</sequence>
<comment type="caution">
    <text evidence="2">The sequence shown here is derived from an EMBL/GenBank/DDBJ whole genome shotgun (WGS) entry which is preliminary data.</text>
</comment>